<gene>
    <name evidence="8" type="ORF">MMAB1_0176</name>
</gene>
<dbReference type="GO" id="GO:0005886">
    <property type="term" value="C:plasma membrane"/>
    <property type="evidence" value="ECO:0007669"/>
    <property type="project" value="UniProtKB-SubCell"/>
</dbReference>
<feature type="transmembrane region" description="Helical" evidence="6">
    <location>
        <begin position="15"/>
        <end position="33"/>
    </location>
</feature>
<name>A0A0X3BH50_9EURY</name>
<evidence type="ECO:0000256" key="1">
    <source>
        <dbReference type="ARBA" id="ARBA00004651"/>
    </source>
</evidence>
<dbReference type="GO" id="GO:0022857">
    <property type="term" value="F:transmembrane transporter activity"/>
    <property type="evidence" value="ECO:0007669"/>
    <property type="project" value="InterPro"/>
</dbReference>
<dbReference type="AlphaFoldDB" id="A0A0X3BH50"/>
<feature type="transmembrane region" description="Helical" evidence="6">
    <location>
        <begin position="253"/>
        <end position="273"/>
    </location>
</feature>
<evidence type="ECO:0000259" key="7">
    <source>
        <dbReference type="PROSITE" id="PS50850"/>
    </source>
</evidence>
<evidence type="ECO:0000256" key="4">
    <source>
        <dbReference type="ARBA" id="ARBA00022989"/>
    </source>
</evidence>
<dbReference type="SUPFAM" id="SSF103473">
    <property type="entry name" value="MFS general substrate transporter"/>
    <property type="match status" value="1"/>
</dbReference>
<feature type="transmembrane region" description="Helical" evidence="6">
    <location>
        <begin position="149"/>
        <end position="168"/>
    </location>
</feature>
<feature type="transmembrane region" description="Helical" evidence="6">
    <location>
        <begin position="306"/>
        <end position="329"/>
    </location>
</feature>
<proteinExistence type="predicted"/>
<accession>A0A0X3BH50</accession>
<dbReference type="RefSeq" id="WP_062261120.1">
    <property type="nucleotide sequence ID" value="NZ_LT158599.1"/>
</dbReference>
<dbReference type="InterPro" id="IPR011701">
    <property type="entry name" value="MFS"/>
</dbReference>
<feature type="domain" description="Major facilitator superfamily (MFS) profile" evidence="7">
    <location>
        <begin position="173"/>
        <end position="407"/>
    </location>
</feature>
<evidence type="ECO:0000256" key="6">
    <source>
        <dbReference type="SAM" id="Phobius"/>
    </source>
</evidence>
<dbReference type="Pfam" id="PF07690">
    <property type="entry name" value="MFS_1"/>
    <property type="match status" value="1"/>
</dbReference>
<dbReference type="Gene3D" id="1.20.1250.20">
    <property type="entry name" value="MFS general substrate transporter like domains"/>
    <property type="match status" value="2"/>
</dbReference>
<comment type="subcellular location">
    <subcellularLocation>
        <location evidence="1">Cell membrane</location>
        <topology evidence="1">Multi-pass membrane protein</topology>
    </subcellularLocation>
</comment>
<dbReference type="EMBL" id="LT158599">
    <property type="protein sequence ID" value="CVK31393.1"/>
    <property type="molecule type" value="Genomic_DNA"/>
</dbReference>
<dbReference type="PROSITE" id="PS50850">
    <property type="entry name" value="MFS"/>
    <property type="match status" value="1"/>
</dbReference>
<dbReference type="InterPro" id="IPR020846">
    <property type="entry name" value="MFS_dom"/>
</dbReference>
<sequence length="407" mass="42654">MPDSPPETSQRVRDISVHLILLLGVASLCGSLVSNGAGSVTGPYILLLGGSAAVVGLIAGFGEFVGYALRFVAGSYVGQGRHYWKVAMAGYGLLVAIPLLAFAGRWEVAAFLIIFERIGKAIRTPARDTILSHATAAVGRGWGFGVHKALDQAGAVIGPLVMVAALVFTGGYTAGFLLLGIPLFGVAIVLLIARSAVPRPGRLEVQLNGRGEETADLPGIRPYATFIFLGMAGFAAFPLISYHFKAQAIISDAAIPLVYASAMAVSVVVALLIGRAFDRIGAHALLTIPVLSTATVLFAFSLTPGMAVAGSLAWGAGIGIFETVLRASIAESTALERRGEVYGILSAVFGTAWFMGSAVMGVLYDVSLTHIVAYVIIVESAAVAAYLWMYRARIVVRFQEEIGDRIP</sequence>
<feature type="transmembrane region" description="Helical" evidence="6">
    <location>
        <begin position="370"/>
        <end position="389"/>
    </location>
</feature>
<evidence type="ECO:0000256" key="5">
    <source>
        <dbReference type="ARBA" id="ARBA00023136"/>
    </source>
</evidence>
<feature type="transmembrane region" description="Helical" evidence="6">
    <location>
        <begin position="89"/>
        <end position="115"/>
    </location>
</feature>
<keyword evidence="4 6" id="KW-1133">Transmembrane helix</keyword>
<dbReference type="CDD" id="cd17370">
    <property type="entry name" value="MFS_MJ1317_like"/>
    <property type="match status" value="1"/>
</dbReference>
<feature type="transmembrane region" description="Helical" evidence="6">
    <location>
        <begin position="174"/>
        <end position="193"/>
    </location>
</feature>
<reference evidence="8 9" key="1">
    <citation type="submission" date="2016-01" db="EMBL/GenBank/DDBJ databases">
        <authorList>
            <person name="Manzoor S."/>
        </authorList>
    </citation>
    <scope>NUCLEOTIDE SEQUENCE [LARGE SCALE GENOMIC DNA]</scope>
    <source>
        <strain evidence="8">Methanoculleus sp MAB1</strain>
    </source>
</reference>
<organism evidence="8 9">
    <name type="scientific">Methanoculleus bourgensis</name>
    <dbReference type="NCBI Taxonomy" id="83986"/>
    <lineage>
        <taxon>Archaea</taxon>
        <taxon>Methanobacteriati</taxon>
        <taxon>Methanobacteriota</taxon>
        <taxon>Stenosarchaea group</taxon>
        <taxon>Methanomicrobia</taxon>
        <taxon>Methanomicrobiales</taxon>
        <taxon>Methanomicrobiaceae</taxon>
        <taxon>Methanoculleus</taxon>
    </lineage>
</organism>
<keyword evidence="3 6" id="KW-0812">Transmembrane</keyword>
<protein>
    <recommendedName>
        <fullName evidence="7">Major facilitator superfamily (MFS) profile domain-containing protein</fullName>
    </recommendedName>
</protein>
<feature type="transmembrane region" description="Helical" evidence="6">
    <location>
        <begin position="341"/>
        <end position="364"/>
    </location>
</feature>
<evidence type="ECO:0000313" key="9">
    <source>
        <dbReference type="Proteomes" id="UP000069850"/>
    </source>
</evidence>
<dbReference type="InterPro" id="IPR052425">
    <property type="entry name" value="Uncharacterized_MFS-type"/>
</dbReference>
<dbReference type="Proteomes" id="UP000069850">
    <property type="component" value="Chromosome 1"/>
</dbReference>
<dbReference type="PANTHER" id="PTHR42688">
    <property type="entry name" value="CONSERVED PROTEIN"/>
    <property type="match status" value="1"/>
</dbReference>
<dbReference type="KEGG" id="mema:MMAB1_0176"/>
<dbReference type="OrthoDB" id="117970at2157"/>
<feature type="transmembrane region" description="Helical" evidence="6">
    <location>
        <begin position="45"/>
        <end position="69"/>
    </location>
</feature>
<evidence type="ECO:0000313" key="8">
    <source>
        <dbReference type="EMBL" id="CVK31393.1"/>
    </source>
</evidence>
<feature type="transmembrane region" description="Helical" evidence="6">
    <location>
        <begin position="223"/>
        <end position="241"/>
    </location>
</feature>
<evidence type="ECO:0000256" key="3">
    <source>
        <dbReference type="ARBA" id="ARBA00022692"/>
    </source>
</evidence>
<dbReference type="InterPro" id="IPR036259">
    <property type="entry name" value="MFS_trans_sf"/>
</dbReference>
<keyword evidence="2" id="KW-1003">Cell membrane</keyword>
<keyword evidence="5 6" id="KW-0472">Membrane</keyword>
<evidence type="ECO:0000256" key="2">
    <source>
        <dbReference type="ARBA" id="ARBA00022475"/>
    </source>
</evidence>
<dbReference type="PANTHER" id="PTHR42688:SF1">
    <property type="entry name" value="BLR5212 PROTEIN"/>
    <property type="match status" value="1"/>
</dbReference>
<dbReference type="GeneID" id="27136297"/>
<feature type="transmembrane region" description="Helical" evidence="6">
    <location>
        <begin position="280"/>
        <end position="300"/>
    </location>
</feature>